<evidence type="ECO:0000313" key="2">
    <source>
        <dbReference type="EMBL" id="GIY12632.1"/>
    </source>
</evidence>
<gene>
    <name evidence="2" type="ORF">CDAR_104221</name>
</gene>
<keyword evidence="1" id="KW-0472">Membrane</keyword>
<protein>
    <submittedName>
        <fullName evidence="2">Uncharacterized protein</fullName>
    </submittedName>
</protein>
<feature type="transmembrane region" description="Helical" evidence="1">
    <location>
        <begin position="12"/>
        <end position="30"/>
    </location>
</feature>
<dbReference type="Proteomes" id="UP001054837">
    <property type="component" value="Unassembled WGS sequence"/>
</dbReference>
<evidence type="ECO:0000313" key="3">
    <source>
        <dbReference type="Proteomes" id="UP001054837"/>
    </source>
</evidence>
<reference evidence="2 3" key="1">
    <citation type="submission" date="2021-06" db="EMBL/GenBank/DDBJ databases">
        <title>Caerostris darwini draft genome.</title>
        <authorList>
            <person name="Kono N."/>
            <person name="Arakawa K."/>
        </authorList>
    </citation>
    <scope>NUCLEOTIDE SEQUENCE [LARGE SCALE GENOMIC DNA]</scope>
</reference>
<feature type="transmembrane region" description="Helical" evidence="1">
    <location>
        <begin position="63"/>
        <end position="79"/>
    </location>
</feature>
<accession>A0AAV4QX25</accession>
<dbReference type="EMBL" id="BPLQ01005090">
    <property type="protein sequence ID" value="GIY12632.1"/>
    <property type="molecule type" value="Genomic_DNA"/>
</dbReference>
<keyword evidence="3" id="KW-1185">Reference proteome</keyword>
<name>A0AAV4QX25_9ARAC</name>
<evidence type="ECO:0000256" key="1">
    <source>
        <dbReference type="SAM" id="Phobius"/>
    </source>
</evidence>
<keyword evidence="1" id="KW-1133">Transmembrane helix</keyword>
<keyword evidence="1" id="KW-0812">Transmembrane</keyword>
<comment type="caution">
    <text evidence="2">The sequence shown here is derived from an EMBL/GenBank/DDBJ whole genome shotgun (WGS) entry which is preliminary data.</text>
</comment>
<proteinExistence type="predicted"/>
<sequence length="110" mass="13605">MHLFFFSIGKDQWAGLIVLSLQLWIYISVFRSRTKIRLLTEDLYRISNMLHAHTLQKKKMLKIYIWLYCLFVIWELHYSKRRFSVLVWYMTNCEIRNNSCTFKRTILWSF</sequence>
<dbReference type="AlphaFoldDB" id="A0AAV4QX25"/>
<organism evidence="2 3">
    <name type="scientific">Caerostris darwini</name>
    <dbReference type="NCBI Taxonomy" id="1538125"/>
    <lineage>
        <taxon>Eukaryota</taxon>
        <taxon>Metazoa</taxon>
        <taxon>Ecdysozoa</taxon>
        <taxon>Arthropoda</taxon>
        <taxon>Chelicerata</taxon>
        <taxon>Arachnida</taxon>
        <taxon>Araneae</taxon>
        <taxon>Araneomorphae</taxon>
        <taxon>Entelegynae</taxon>
        <taxon>Araneoidea</taxon>
        <taxon>Araneidae</taxon>
        <taxon>Caerostris</taxon>
    </lineage>
</organism>